<keyword evidence="1" id="KW-0472">Membrane</keyword>
<proteinExistence type="predicted"/>
<comment type="caution">
    <text evidence="1">The sequence shown here is derived from an EMBL/GenBank/DDBJ whole genome shotgun (WGS) entry which is preliminary data.</text>
</comment>
<dbReference type="EMBL" id="JASAOG010000003">
    <property type="protein sequence ID" value="KAK0069141.1"/>
    <property type="molecule type" value="Genomic_DNA"/>
</dbReference>
<keyword evidence="1" id="KW-0812">Transmembrane</keyword>
<evidence type="ECO:0000313" key="2">
    <source>
        <dbReference type="Proteomes" id="UP001233172"/>
    </source>
</evidence>
<feature type="non-terminal residue" evidence="1">
    <location>
        <position position="73"/>
    </location>
</feature>
<protein>
    <submittedName>
        <fullName evidence="1">Polymorphic transmembrane cluster 2 transmembrane protein 3</fullName>
    </submittedName>
</protein>
<feature type="non-terminal residue" evidence="1">
    <location>
        <position position="1"/>
    </location>
</feature>
<dbReference type="Proteomes" id="UP001233172">
    <property type="component" value="Unassembled WGS sequence"/>
</dbReference>
<gene>
    <name evidence="1" type="ORF">Bpfe_001323</name>
</gene>
<organism evidence="1 2">
    <name type="scientific">Biomphalaria pfeifferi</name>
    <name type="common">Bloodfluke planorb</name>
    <name type="synonym">Freshwater snail</name>
    <dbReference type="NCBI Taxonomy" id="112525"/>
    <lineage>
        <taxon>Eukaryota</taxon>
        <taxon>Metazoa</taxon>
        <taxon>Spiralia</taxon>
        <taxon>Lophotrochozoa</taxon>
        <taxon>Mollusca</taxon>
        <taxon>Gastropoda</taxon>
        <taxon>Heterobranchia</taxon>
        <taxon>Euthyneura</taxon>
        <taxon>Panpulmonata</taxon>
        <taxon>Hygrophila</taxon>
        <taxon>Lymnaeoidea</taxon>
        <taxon>Planorbidae</taxon>
        <taxon>Biomphalaria</taxon>
    </lineage>
</organism>
<accession>A0AAD8FMQ7</accession>
<reference evidence="1" key="1">
    <citation type="journal article" date="2023" name="PLoS Negl. Trop. Dis.">
        <title>A genome sequence for Biomphalaria pfeifferi, the major vector snail for the human-infecting parasite Schistosoma mansoni.</title>
        <authorList>
            <person name="Bu L."/>
            <person name="Lu L."/>
            <person name="Laidemitt M.R."/>
            <person name="Zhang S.M."/>
            <person name="Mutuku M."/>
            <person name="Mkoji G."/>
            <person name="Steinauer M."/>
            <person name="Loker E.S."/>
        </authorList>
    </citation>
    <scope>NUCLEOTIDE SEQUENCE</scope>
    <source>
        <strain evidence="1">KasaAsao</strain>
    </source>
</reference>
<reference evidence="1" key="2">
    <citation type="submission" date="2023-04" db="EMBL/GenBank/DDBJ databases">
        <authorList>
            <person name="Bu L."/>
            <person name="Lu L."/>
            <person name="Laidemitt M.R."/>
            <person name="Zhang S.M."/>
            <person name="Mutuku M."/>
            <person name="Mkoji G."/>
            <person name="Steinauer M."/>
            <person name="Loker E.S."/>
        </authorList>
    </citation>
    <scope>NUCLEOTIDE SEQUENCE</scope>
    <source>
        <strain evidence="1">KasaAsao</strain>
        <tissue evidence="1">Whole Snail</tissue>
    </source>
</reference>
<name>A0AAD8FMQ7_BIOPF</name>
<dbReference type="AlphaFoldDB" id="A0AAD8FMQ7"/>
<keyword evidence="2" id="KW-1185">Reference proteome</keyword>
<evidence type="ECO:0000313" key="1">
    <source>
        <dbReference type="EMBL" id="KAK0069141.1"/>
    </source>
</evidence>
<sequence>VLSTIMQASNSINWPADSLRGVFYYSATCQFYYNISMETVGNYAVHVSMFPNISNEARIDIAHGINTTLNISF</sequence>